<keyword evidence="2" id="KW-1185">Reference proteome</keyword>
<comment type="caution">
    <text evidence="1">The sequence shown here is derived from an EMBL/GenBank/DDBJ whole genome shotgun (WGS) entry which is preliminary data.</text>
</comment>
<dbReference type="EMBL" id="SMMG02000002">
    <property type="protein sequence ID" value="KAA3483031.1"/>
    <property type="molecule type" value="Genomic_DNA"/>
</dbReference>
<dbReference type="Proteomes" id="UP000325315">
    <property type="component" value="Unassembled WGS sequence"/>
</dbReference>
<evidence type="ECO:0000313" key="2">
    <source>
        <dbReference type="Proteomes" id="UP000325315"/>
    </source>
</evidence>
<organism evidence="1 2">
    <name type="scientific">Gossypium australe</name>
    <dbReference type="NCBI Taxonomy" id="47621"/>
    <lineage>
        <taxon>Eukaryota</taxon>
        <taxon>Viridiplantae</taxon>
        <taxon>Streptophyta</taxon>
        <taxon>Embryophyta</taxon>
        <taxon>Tracheophyta</taxon>
        <taxon>Spermatophyta</taxon>
        <taxon>Magnoliopsida</taxon>
        <taxon>eudicotyledons</taxon>
        <taxon>Gunneridae</taxon>
        <taxon>Pentapetalae</taxon>
        <taxon>rosids</taxon>
        <taxon>malvids</taxon>
        <taxon>Malvales</taxon>
        <taxon>Malvaceae</taxon>
        <taxon>Malvoideae</taxon>
        <taxon>Gossypium</taxon>
    </lineage>
</organism>
<gene>
    <name evidence="1" type="ORF">EPI10_005229</name>
</gene>
<evidence type="ECO:0000313" key="1">
    <source>
        <dbReference type="EMBL" id="KAA3483031.1"/>
    </source>
</evidence>
<name>A0A5B6WMC5_9ROSI</name>
<protein>
    <submittedName>
        <fullName evidence="1">DUF868 domain-containing protein</fullName>
    </submittedName>
</protein>
<accession>A0A5B6WMC5</accession>
<sequence length="69" mass="8143">MHDPIRLANEPTSVGRSRQSIFKFVYRTKLVNECRLITVKWCKNLLLDKTRLAEAMVFLEKTGLQIFHH</sequence>
<proteinExistence type="predicted"/>
<dbReference type="AlphaFoldDB" id="A0A5B6WMC5"/>
<reference evidence="2" key="1">
    <citation type="journal article" date="2019" name="Plant Biotechnol. J.">
        <title>Genome sequencing of the Australian wild diploid species Gossypium australe highlights disease resistance and delayed gland morphogenesis.</title>
        <authorList>
            <person name="Cai Y."/>
            <person name="Cai X."/>
            <person name="Wang Q."/>
            <person name="Wang P."/>
            <person name="Zhang Y."/>
            <person name="Cai C."/>
            <person name="Xu Y."/>
            <person name="Wang K."/>
            <person name="Zhou Z."/>
            <person name="Wang C."/>
            <person name="Geng S."/>
            <person name="Li B."/>
            <person name="Dong Q."/>
            <person name="Hou Y."/>
            <person name="Wang H."/>
            <person name="Ai P."/>
            <person name="Liu Z."/>
            <person name="Yi F."/>
            <person name="Sun M."/>
            <person name="An G."/>
            <person name="Cheng J."/>
            <person name="Zhang Y."/>
            <person name="Shi Q."/>
            <person name="Xie Y."/>
            <person name="Shi X."/>
            <person name="Chang Y."/>
            <person name="Huang F."/>
            <person name="Chen Y."/>
            <person name="Hong S."/>
            <person name="Mi L."/>
            <person name="Sun Q."/>
            <person name="Zhang L."/>
            <person name="Zhou B."/>
            <person name="Peng R."/>
            <person name="Zhang X."/>
            <person name="Liu F."/>
        </authorList>
    </citation>
    <scope>NUCLEOTIDE SEQUENCE [LARGE SCALE GENOMIC DNA]</scope>
    <source>
        <strain evidence="2">cv. PA1801</strain>
    </source>
</reference>